<keyword evidence="1" id="KW-0808">Transferase</keyword>
<dbReference type="InterPro" id="IPR050238">
    <property type="entry name" value="DNA_Rep/Repair_Clamp_Loader"/>
</dbReference>
<dbReference type="GO" id="GO:0006261">
    <property type="term" value="P:DNA-templated DNA replication"/>
    <property type="evidence" value="ECO:0007669"/>
    <property type="project" value="TreeGrafter"/>
</dbReference>
<dbReference type="PANTHER" id="PTHR11669:SF8">
    <property type="entry name" value="DNA POLYMERASE III SUBUNIT DELTA"/>
    <property type="match status" value="1"/>
</dbReference>
<keyword evidence="1" id="KW-0548">Nucleotidyltransferase</keyword>
<dbReference type="RefSeq" id="WP_008235627.1">
    <property type="nucleotide sequence ID" value="NZ_CAIY01000081.1"/>
</dbReference>
<evidence type="ECO:0000313" key="1">
    <source>
        <dbReference type="EMBL" id="CCH68186.1"/>
    </source>
</evidence>
<dbReference type="AlphaFoldDB" id="M1X6J3"/>
<dbReference type="GO" id="GO:0003887">
    <property type="term" value="F:DNA-directed DNA polymerase activity"/>
    <property type="evidence" value="ECO:0007669"/>
    <property type="project" value="UniProtKB-EC"/>
</dbReference>
<dbReference type="OrthoDB" id="9810148at2"/>
<gene>
    <name evidence="1" type="ORF">RINTHH_20310</name>
</gene>
<dbReference type="InterPro" id="IPR027417">
    <property type="entry name" value="P-loop_NTPase"/>
</dbReference>
<dbReference type="EC" id="2.7.7.7" evidence="1"/>
<dbReference type="SUPFAM" id="SSF52540">
    <property type="entry name" value="P-loop containing nucleoside triphosphate hydrolases"/>
    <property type="match status" value="1"/>
</dbReference>
<accession>M1X6J3</accession>
<keyword evidence="2" id="KW-1185">Reference proteome</keyword>
<dbReference type="NCBIfam" id="NF005638">
    <property type="entry name" value="PRK07399.1"/>
    <property type="match status" value="1"/>
</dbReference>
<name>M1X6J3_9NOST</name>
<comment type="caution">
    <text evidence="1">The sequence shown here is derived from an EMBL/GenBank/DDBJ whole genome shotgun (WGS) entry which is preliminary data.</text>
</comment>
<evidence type="ECO:0000313" key="2">
    <source>
        <dbReference type="Proteomes" id="UP000053051"/>
    </source>
</evidence>
<dbReference type="Proteomes" id="UP000053051">
    <property type="component" value="Unassembled WGS sequence"/>
</dbReference>
<proteinExistence type="predicted"/>
<dbReference type="Gene3D" id="3.40.50.300">
    <property type="entry name" value="P-loop containing nucleotide triphosphate hydrolases"/>
    <property type="match status" value="1"/>
</dbReference>
<protein>
    <submittedName>
        <fullName evidence="1">DNA polymerase III delta prime subunit</fullName>
        <ecNumber evidence="1">2.7.7.7</ecNumber>
    </submittedName>
</protein>
<reference evidence="2" key="2">
    <citation type="submission" date="2016-01" db="EMBL/GenBank/DDBJ databases">
        <title>Diatom-associated endosymboitic cyanobacterium lacks core nitrogen metabolism enzymes.</title>
        <authorList>
            <person name="Hilton J.A."/>
            <person name="Foster R.A."/>
            <person name="Tripp H.J."/>
            <person name="Carter B.J."/>
            <person name="Zehr J.P."/>
            <person name="Villareal T.A."/>
        </authorList>
    </citation>
    <scope>NUCLEOTIDE SEQUENCE [LARGE SCALE GENOMIC DNA]</scope>
    <source>
        <strain evidence="2">HH01</strain>
    </source>
</reference>
<organism evidence="1 2">
    <name type="scientific">Richelia intracellularis HH01</name>
    <dbReference type="NCBI Taxonomy" id="1165094"/>
    <lineage>
        <taxon>Bacteria</taxon>
        <taxon>Bacillati</taxon>
        <taxon>Cyanobacteriota</taxon>
        <taxon>Cyanophyceae</taxon>
        <taxon>Nostocales</taxon>
        <taxon>Nostocaceae</taxon>
        <taxon>Richelia</taxon>
    </lineage>
</organism>
<reference evidence="1 2" key="1">
    <citation type="submission" date="2012-05" db="EMBL/GenBank/DDBJ databases">
        <authorList>
            <person name="Hilton J."/>
        </authorList>
    </citation>
    <scope>NUCLEOTIDE SEQUENCE [LARGE SCALE GENOMIC DNA]</scope>
    <source>
        <strain evidence="1 2">HH01</strain>
    </source>
</reference>
<dbReference type="EMBL" id="CAIY01000081">
    <property type="protein sequence ID" value="CCH68186.1"/>
    <property type="molecule type" value="Genomic_DNA"/>
</dbReference>
<dbReference type="Pfam" id="PF13177">
    <property type="entry name" value="DNA_pol3_delta2"/>
    <property type="match status" value="1"/>
</dbReference>
<dbReference type="STRING" id="1165094.RINTHH_20310"/>
<dbReference type="PANTHER" id="PTHR11669">
    <property type="entry name" value="REPLICATION FACTOR C / DNA POLYMERASE III GAMMA-TAU SUBUNIT"/>
    <property type="match status" value="1"/>
</dbReference>
<sequence>MNPFKQLIGQPQAVELLTQSVIKNRVAPAYLFIGAPGIGKRLGAKCFIELIFNNANQYQNIVNHPDLLWVEPIYQDQGQLITVTEATAKGLKYKVPPAICLEQIRGIIKFLSHPPLKAHRQVVVISNAEKILEGAANALLKVLEEPGKATIILTAPSPDLILPTLVSRCHYIPFYRLNITAMAQVLKQTGNQEILQHPMILNISVGSPGEAITYYKKLQSISSELLSEVTKMPYDNLQALEMAKQISRNLDIEVQLWLIDYLQHFYWRQGCKRIIVQNLEQARNSLLCHAQPRLVWECTFLKMLI</sequence>